<name>H2KRE2_CLOSI</name>
<dbReference type="Gene3D" id="6.10.250.2470">
    <property type="match status" value="1"/>
</dbReference>
<dbReference type="GO" id="GO:0070840">
    <property type="term" value="F:dynein complex binding"/>
    <property type="evidence" value="ECO:0007669"/>
    <property type="project" value="InterPro"/>
</dbReference>
<sequence length="1196" mass="135753">MEFRLRHSFMDICRGRQLLDEHSHQDGRELHCGKYVITKTPTRTEDIGQNSVKEATFDGVELEIGSSTFSVVVRFSRHSPMSRGRSLNRRLNVGMSCVGQDALREENRKLQTALQEALQLKQEAAQYGLRILEEKQLLQARFDELVRNSEEIQEELKLSKQKLEEQSMIQRRLSKAGFEEEQDLLSKYTNREEQLVNRVKDLEVEIKDLKAKLERQMADNDGLHQKYSDQLTKFEDLQTLYQRLKSEMKEAKSKETRLLNEFDDLEAENLDLQKTILSLKTSQVEFESLRHEFKRMQEENDMIHNQLEEITRLKRMTEKSLEEALESLQIERDQRHNLRKELDSRLTSESMYHFGSFHSELKGSVSLLYPGRDSTTPAADISIEKVESSVLSQMEPNSVAHNNRDDGLLSASMVKTTNGTPNLVSPGDLFTEIRSSEMAKFQTELAQLETEKKELVRSLEDTQRSLELATSEVSNKQERINGLLAQLDAIMSVKSEADSEFEAKEAELGSLGDVSGIHGKDAMADSSLSLLMHLDDNVDEAIKSQPAYKRLRKALRLSENRYSVALRQIGSMQHDLWRYHERDKLDARPDLATEEGLKKEVLQLQANLDQRAEEIKTLQNLLTTRQMSIESMEKQVIACSKDIRRVVVCLLDSYTMVCSTMKEDPPKHVVELTQRLGIPLNNFSKDSPEGSIASDHTATTEEGDRCLASDTASGPATDALLAAIDGQLLIANQLRHLLNTSMEQYTQLLNQSTGQSNLDLEEAQQQIFRLKGTVETKREQVVALRNMLRANKATAETALANLKQKYENEKLIVTDTMKNLRNELKTLKEDAATYASLRAMFAQRYDEYVTQMDELQRKLNLAEDEKRTVNSLLRLAIQQKLALTQRLEEYEVANEQRDSRVLYSHSQAPPYGIPSQHQVFQSSNPIQAGNVNSLLPSPMHPAQSSYPVSMFNQRHPAPATSHYVAHPDPASTNLPNMSAMPNPVVPVHHTVLSPQHYNPNNQPGANTKPVSAGVERQKISIKPVYGFDSDRLPNHYKGRHSYQLRDQKVSKSNGVTELTSTVNVYYFRRTIKKVWRFVALKTVILKSPLLSGKLCKMADRSLQAVRFFSDAGDTVSQFQTVQCTVDVGMIVMNLSLLVSSLTFGEFVNTVMALTYKSAWSLSPKYYDRQHLSITESAKGCGFVINNKLVTVSNSKN</sequence>
<dbReference type="PANTHER" id="PTHR31233:SF6">
    <property type="entry name" value="PROTEIN BICAUDAL D"/>
    <property type="match status" value="1"/>
</dbReference>
<dbReference type="GO" id="GO:0008093">
    <property type="term" value="F:cytoskeletal anchor activity"/>
    <property type="evidence" value="ECO:0007669"/>
    <property type="project" value="InterPro"/>
</dbReference>
<feature type="coiled-coil region" evidence="3">
    <location>
        <begin position="594"/>
        <end position="621"/>
    </location>
</feature>
<feature type="compositionally biased region" description="Basic and acidic residues" evidence="4">
    <location>
        <begin position="698"/>
        <end position="707"/>
    </location>
</feature>
<evidence type="ECO:0000256" key="2">
    <source>
        <dbReference type="ARBA" id="ARBA00023054"/>
    </source>
</evidence>
<dbReference type="AlphaFoldDB" id="H2KRE2"/>
<evidence type="ECO:0000313" key="5">
    <source>
        <dbReference type="EMBL" id="GAA31669.2"/>
    </source>
</evidence>
<dbReference type="GO" id="GO:0072393">
    <property type="term" value="P:microtubule anchoring at microtubule organizing center"/>
    <property type="evidence" value="ECO:0007669"/>
    <property type="project" value="TreeGrafter"/>
</dbReference>
<evidence type="ECO:0000256" key="4">
    <source>
        <dbReference type="SAM" id="MobiDB-lite"/>
    </source>
</evidence>
<feature type="coiled-coil region" evidence="3">
    <location>
        <begin position="100"/>
        <end position="341"/>
    </location>
</feature>
<dbReference type="Pfam" id="PF09730">
    <property type="entry name" value="BicD"/>
    <property type="match status" value="1"/>
</dbReference>
<evidence type="ECO:0000256" key="3">
    <source>
        <dbReference type="SAM" id="Coils"/>
    </source>
</evidence>
<dbReference type="GO" id="GO:0070507">
    <property type="term" value="P:regulation of microtubule cytoskeleton organization"/>
    <property type="evidence" value="ECO:0007669"/>
    <property type="project" value="TreeGrafter"/>
</dbReference>
<proteinExistence type="inferred from homology"/>
<feature type="region of interest" description="Disordered" evidence="4">
    <location>
        <begin position="682"/>
        <end position="710"/>
    </location>
</feature>
<reference key="2">
    <citation type="submission" date="2011-10" db="EMBL/GenBank/DDBJ databases">
        <title>The genome and transcriptome sequence of Clonorchis sinensis provide insights into the carcinogenic liver fluke.</title>
        <authorList>
            <person name="Wang X."/>
            <person name="Huang Y."/>
            <person name="Chen W."/>
            <person name="Liu H."/>
            <person name="Guo L."/>
            <person name="Chen Y."/>
            <person name="Luo F."/>
            <person name="Zhou W."/>
            <person name="Sun J."/>
            <person name="Mao Q."/>
            <person name="Liang P."/>
            <person name="Zhou C."/>
            <person name="Tian Y."/>
            <person name="Men J."/>
            <person name="Lv X."/>
            <person name="Huang L."/>
            <person name="Zhou J."/>
            <person name="Hu Y."/>
            <person name="Li R."/>
            <person name="Zhang F."/>
            <person name="Lei H."/>
            <person name="Li X."/>
            <person name="Hu X."/>
            <person name="Liang C."/>
            <person name="Xu J."/>
            <person name="Wu Z."/>
            <person name="Yu X."/>
        </authorList>
    </citation>
    <scope>NUCLEOTIDE SEQUENCE</scope>
    <source>
        <strain>Henan</strain>
    </source>
</reference>
<evidence type="ECO:0000256" key="1">
    <source>
        <dbReference type="ARBA" id="ARBA00010061"/>
    </source>
</evidence>
<comment type="similarity">
    <text evidence="1">Belongs to the BicD family.</text>
</comment>
<evidence type="ECO:0000313" key="6">
    <source>
        <dbReference type="Proteomes" id="UP000008909"/>
    </source>
</evidence>
<dbReference type="PANTHER" id="PTHR31233">
    <property type="entry name" value="BICAUDAL D FAMILY MEMBER"/>
    <property type="match status" value="1"/>
</dbReference>
<accession>H2KRE2</accession>
<dbReference type="Proteomes" id="UP000008909">
    <property type="component" value="Unassembled WGS sequence"/>
</dbReference>
<feature type="coiled-coil region" evidence="3">
    <location>
        <begin position="760"/>
        <end position="893"/>
    </location>
</feature>
<gene>
    <name evidence="5" type="ORF">CLF_106086</name>
</gene>
<dbReference type="GO" id="GO:0005794">
    <property type="term" value="C:Golgi apparatus"/>
    <property type="evidence" value="ECO:0007669"/>
    <property type="project" value="TreeGrafter"/>
</dbReference>
<dbReference type="InterPro" id="IPR018477">
    <property type="entry name" value="BICD"/>
</dbReference>
<dbReference type="EMBL" id="DF143152">
    <property type="protein sequence ID" value="GAA31669.2"/>
    <property type="molecule type" value="Genomic_DNA"/>
</dbReference>
<dbReference type="GO" id="GO:0034452">
    <property type="term" value="F:dynactin binding"/>
    <property type="evidence" value="ECO:0007669"/>
    <property type="project" value="TreeGrafter"/>
</dbReference>
<organism evidence="5 6">
    <name type="scientific">Clonorchis sinensis</name>
    <name type="common">Chinese liver fluke</name>
    <dbReference type="NCBI Taxonomy" id="79923"/>
    <lineage>
        <taxon>Eukaryota</taxon>
        <taxon>Metazoa</taxon>
        <taxon>Spiralia</taxon>
        <taxon>Lophotrochozoa</taxon>
        <taxon>Platyhelminthes</taxon>
        <taxon>Trematoda</taxon>
        <taxon>Digenea</taxon>
        <taxon>Opisthorchiida</taxon>
        <taxon>Opisthorchiata</taxon>
        <taxon>Opisthorchiidae</taxon>
        <taxon>Clonorchis</taxon>
    </lineage>
</organism>
<feature type="coiled-coil region" evidence="3">
    <location>
        <begin position="438"/>
        <end position="486"/>
    </location>
</feature>
<reference evidence="5" key="1">
    <citation type="journal article" date="2011" name="Genome Biol.">
        <title>The draft genome of the carcinogenic human liver fluke Clonorchis sinensis.</title>
        <authorList>
            <person name="Wang X."/>
            <person name="Chen W."/>
            <person name="Huang Y."/>
            <person name="Sun J."/>
            <person name="Men J."/>
            <person name="Liu H."/>
            <person name="Luo F."/>
            <person name="Guo L."/>
            <person name="Lv X."/>
            <person name="Deng C."/>
            <person name="Zhou C."/>
            <person name="Fan Y."/>
            <person name="Li X."/>
            <person name="Huang L."/>
            <person name="Hu Y."/>
            <person name="Liang C."/>
            <person name="Hu X."/>
            <person name="Xu J."/>
            <person name="Yu X."/>
        </authorList>
    </citation>
    <scope>NUCLEOTIDE SEQUENCE [LARGE SCALE GENOMIC DNA]</scope>
    <source>
        <strain evidence="5">Henan</strain>
    </source>
</reference>
<keyword evidence="6" id="KW-1185">Reference proteome</keyword>
<dbReference type="GO" id="GO:0005829">
    <property type="term" value="C:cytosol"/>
    <property type="evidence" value="ECO:0007669"/>
    <property type="project" value="TreeGrafter"/>
</dbReference>
<protein>
    <submittedName>
        <fullName evidence="5">Protein bicaudal D</fullName>
    </submittedName>
</protein>
<keyword evidence="2 3" id="KW-0175">Coiled coil</keyword>